<evidence type="ECO:0000313" key="2">
    <source>
        <dbReference type="EMBL" id="NNM71451.1"/>
    </source>
</evidence>
<dbReference type="EMBL" id="JABEPP010000001">
    <property type="protein sequence ID" value="NNM71451.1"/>
    <property type="molecule type" value="Genomic_DNA"/>
</dbReference>
<keyword evidence="1" id="KW-1133">Transmembrane helix</keyword>
<dbReference type="AlphaFoldDB" id="A0A849I266"/>
<evidence type="ECO:0000256" key="1">
    <source>
        <dbReference type="SAM" id="Phobius"/>
    </source>
</evidence>
<reference evidence="2 3" key="1">
    <citation type="submission" date="2020-04" db="EMBL/GenBank/DDBJ databases">
        <title>Enterovirga sp. isolate from soil.</title>
        <authorList>
            <person name="Chea S."/>
            <person name="Kim D.-U."/>
        </authorList>
    </citation>
    <scope>NUCLEOTIDE SEQUENCE [LARGE SCALE GENOMIC DNA]</scope>
    <source>
        <strain evidence="2 3">DB1703</strain>
    </source>
</reference>
<feature type="transmembrane region" description="Helical" evidence="1">
    <location>
        <begin position="43"/>
        <end position="59"/>
    </location>
</feature>
<dbReference type="PANTHER" id="PTHR38602:SF1">
    <property type="entry name" value="INNER MEMBRANE PROTEIN"/>
    <property type="match status" value="1"/>
</dbReference>
<comment type="caution">
    <text evidence="2">The sequence shown here is derived from an EMBL/GenBank/DDBJ whole genome shotgun (WGS) entry which is preliminary data.</text>
</comment>
<accession>A0A849I266</accession>
<keyword evidence="1" id="KW-0812">Transmembrane</keyword>
<dbReference type="Proteomes" id="UP000564885">
    <property type="component" value="Unassembled WGS sequence"/>
</dbReference>
<dbReference type="PANTHER" id="PTHR38602">
    <property type="entry name" value="INNER MEMBRANE PROTEIN-RELATED"/>
    <property type="match status" value="1"/>
</dbReference>
<dbReference type="Pfam" id="PF09838">
    <property type="entry name" value="DUF2065"/>
    <property type="match status" value="1"/>
</dbReference>
<keyword evidence="1" id="KW-0472">Membrane</keyword>
<protein>
    <submittedName>
        <fullName evidence="2">DUF2065 family protein</fullName>
    </submittedName>
</protein>
<dbReference type="RefSeq" id="WP_171216911.1">
    <property type="nucleotide sequence ID" value="NZ_JABEPP010000001.1"/>
</dbReference>
<dbReference type="InterPro" id="IPR019201">
    <property type="entry name" value="DUF2065"/>
</dbReference>
<name>A0A849I266_9HYPH</name>
<evidence type="ECO:0000313" key="3">
    <source>
        <dbReference type="Proteomes" id="UP000564885"/>
    </source>
</evidence>
<keyword evidence="3" id="KW-1185">Reference proteome</keyword>
<sequence>MSDLIAALGLALAIEGLLLASFPDAMKRAMMEAAASPRDRMRLVGIVSAVVGVIVVWAARRLAS</sequence>
<proteinExistence type="predicted"/>
<gene>
    <name evidence="2" type="ORF">HJG44_03445</name>
</gene>
<organism evidence="2 3">
    <name type="scientific">Enterovirga aerilata</name>
    <dbReference type="NCBI Taxonomy" id="2730920"/>
    <lineage>
        <taxon>Bacteria</taxon>
        <taxon>Pseudomonadati</taxon>
        <taxon>Pseudomonadota</taxon>
        <taxon>Alphaproteobacteria</taxon>
        <taxon>Hyphomicrobiales</taxon>
        <taxon>Methylobacteriaceae</taxon>
        <taxon>Enterovirga</taxon>
    </lineage>
</organism>